<dbReference type="STRING" id="573064.Mefer_0123"/>
<evidence type="ECO:0000313" key="1">
    <source>
        <dbReference type="EMBL" id="ACV23965.1"/>
    </source>
</evidence>
<reference evidence="1" key="1">
    <citation type="submission" date="2009-08" db="EMBL/GenBank/DDBJ databases">
        <title>Complete sequence of chromosome of Methanocaldococcus fervens AG86.</title>
        <authorList>
            <consortium name="US DOE Joint Genome Institute"/>
            <person name="Lucas S."/>
            <person name="Copeland A."/>
            <person name="Lapidus A."/>
            <person name="Glavina del Rio T."/>
            <person name="Tice H."/>
            <person name="Bruce D."/>
            <person name="Goodwin L."/>
            <person name="Pitluck S."/>
            <person name="Chertkov O."/>
            <person name="Detter J.C."/>
            <person name="Han C."/>
            <person name="Tapia R."/>
            <person name="Larimer F."/>
            <person name="Land M."/>
            <person name="Hauser L."/>
            <person name="Kyrpides N."/>
            <person name="Ovchinnikova G."/>
            <person name="Lupa-Sieprawska M."/>
            <person name="Whitman W.B."/>
        </authorList>
    </citation>
    <scope>NUCLEOTIDE SEQUENCE [LARGE SCALE GENOMIC DNA]</scope>
    <source>
        <strain evidence="1">AG86</strain>
    </source>
</reference>
<name>C7P5Y3_METFA</name>
<dbReference type="HOGENOM" id="CLU_1691543_0_0_2"/>
<dbReference type="KEGG" id="mfe:Mefer_0123"/>
<sequence length="155" mass="18600">MDFKKQLMVEDREIIYHYTKPVVVKNLLEGSCFRLYNVSCMNDPEEGRTFLRMITNEKFGFNSLKYIYEIEHEFEIQNFREDNEFQVFIGSFVVDDYEGNNLFLWRTYGKDENKEEAKGVCIGIKKDFFDKYGYLEISKNIDLKVIVKTHFVYIT</sequence>
<evidence type="ECO:0000313" key="2">
    <source>
        <dbReference type="Proteomes" id="UP000001495"/>
    </source>
</evidence>
<dbReference type="Proteomes" id="UP000001495">
    <property type="component" value="Chromosome"/>
</dbReference>
<organism evidence="1 2">
    <name type="scientific">Methanocaldococcus fervens (strain DSM 4213 / JCM 15782 / AG86)</name>
    <name type="common">Methanococcus fervens</name>
    <dbReference type="NCBI Taxonomy" id="573064"/>
    <lineage>
        <taxon>Archaea</taxon>
        <taxon>Methanobacteriati</taxon>
        <taxon>Methanobacteriota</taxon>
        <taxon>Methanomada group</taxon>
        <taxon>Methanococci</taxon>
        <taxon>Methanococcales</taxon>
        <taxon>Methanocaldococcaceae</taxon>
        <taxon>Methanocaldococcus</taxon>
    </lineage>
</organism>
<gene>
    <name evidence="1" type="ordered locus">Mefer_0123</name>
</gene>
<evidence type="ECO:0008006" key="3">
    <source>
        <dbReference type="Google" id="ProtNLM"/>
    </source>
</evidence>
<proteinExistence type="predicted"/>
<accession>C7P5Y3</accession>
<dbReference type="AlphaFoldDB" id="C7P5Y3"/>
<dbReference type="EMBL" id="CP001696">
    <property type="protein sequence ID" value="ACV23965.1"/>
    <property type="molecule type" value="Genomic_DNA"/>
</dbReference>
<protein>
    <recommendedName>
        <fullName evidence="3">DUF2971 domain-containing protein</fullName>
    </recommendedName>
</protein>
<keyword evidence="2" id="KW-1185">Reference proteome</keyword>